<accession>A0A5Q2WFU7</accession>
<name>A0A5Q2WFU7_9CAUD</name>
<evidence type="ECO:0000313" key="2">
    <source>
        <dbReference type="Proteomes" id="UP000413763"/>
    </source>
</evidence>
<keyword evidence="2" id="KW-1185">Reference proteome</keyword>
<dbReference type="Proteomes" id="UP000413763">
    <property type="component" value="Segment"/>
</dbReference>
<evidence type="ECO:0000313" key="1">
    <source>
        <dbReference type="EMBL" id="QGH75395.1"/>
    </source>
</evidence>
<sequence>MSTTVREVGTITVETKIEIEVVKLNPDRLELRAGDQVIAAASLDDWSGKRVVDINLVSNFTNAFYVSDENEAIDALEDIGQLYLALKKGDL</sequence>
<protein>
    <submittedName>
        <fullName evidence="1">Uncharacterized protein</fullName>
    </submittedName>
</protein>
<dbReference type="EMBL" id="MN617844">
    <property type="protein sequence ID" value="QGH75395.1"/>
    <property type="molecule type" value="Genomic_DNA"/>
</dbReference>
<gene>
    <name evidence="1" type="primary">50</name>
    <name evidence="1" type="ORF">SEA_BLUEFALCON_50</name>
</gene>
<dbReference type="GeneID" id="64868802"/>
<reference evidence="1 2" key="1">
    <citation type="submission" date="2019-10" db="EMBL/GenBank/DDBJ databases">
        <authorList>
            <person name="Lindberg H.M."/>
            <person name="Deaver S.E."/>
            <person name="Hollandsworth Z.M."/>
            <person name="Olinger B.A."/>
            <person name="Garlena R.A."/>
            <person name="Russell D.A."/>
            <person name="Pope W.H."/>
            <person name="Jacobs-Sera D."/>
            <person name="Hatfull G.F."/>
        </authorList>
    </citation>
    <scope>NUCLEOTIDE SEQUENCE [LARGE SCALE GENOMIC DNA]</scope>
</reference>
<dbReference type="KEGG" id="vg:64868802"/>
<organism evidence="1 2">
    <name type="scientific">Mycobacterium phage Bluefalcon</name>
    <dbReference type="NCBI Taxonomy" id="2664224"/>
    <lineage>
        <taxon>Viruses</taxon>
        <taxon>Duplodnaviria</taxon>
        <taxon>Heunggongvirae</taxon>
        <taxon>Uroviricota</taxon>
        <taxon>Caudoviricetes</taxon>
        <taxon>Benedictvirus</taxon>
        <taxon>Benedictvirus bluefalcon</taxon>
    </lineage>
</organism>
<proteinExistence type="predicted"/>
<dbReference type="RefSeq" id="YP_010060931.1">
    <property type="nucleotide sequence ID" value="NC_054777.1"/>
</dbReference>